<gene>
    <name evidence="1" type="ORF">bcere0026_52330</name>
</gene>
<name>C2Y2N6_BACMY</name>
<organism evidence="1">
    <name type="scientific">Bacillus mycoides</name>
    <dbReference type="NCBI Taxonomy" id="1405"/>
    <lineage>
        <taxon>Bacteria</taxon>
        <taxon>Bacillati</taxon>
        <taxon>Bacillota</taxon>
        <taxon>Bacilli</taxon>
        <taxon>Bacillales</taxon>
        <taxon>Bacillaceae</taxon>
        <taxon>Bacillus</taxon>
        <taxon>Bacillus cereus group</taxon>
    </lineage>
</organism>
<evidence type="ECO:0000313" key="1">
    <source>
        <dbReference type="EMBL" id="EEL67837.1"/>
    </source>
</evidence>
<dbReference type="RefSeq" id="WP_002068814.1">
    <property type="nucleotide sequence ID" value="NZ_CM000737.1"/>
</dbReference>
<dbReference type="Proteomes" id="UP000001753">
    <property type="component" value="Chromosome"/>
</dbReference>
<dbReference type="AlphaFoldDB" id="C2Y2N6"/>
<proteinExistence type="predicted"/>
<comment type="caution">
    <text evidence="1">The sequence shown here is derived from an EMBL/GenBank/DDBJ whole genome shotgun (WGS) entry which is preliminary data.</text>
</comment>
<protein>
    <recommendedName>
        <fullName evidence="2">Butirosin biosynthesis protein H N-terminal domain-containing protein</fullName>
    </recommendedName>
</protein>
<dbReference type="EMBL" id="ACMP01000148">
    <property type="protein sequence ID" value="EEL67837.1"/>
    <property type="molecule type" value="Genomic_DNA"/>
</dbReference>
<accession>C2Y2N6</accession>
<dbReference type="HOGENOM" id="CLU_062789_0_0_9"/>
<sequence>MELKVVNPSIKSYQFIAFPLAIIEQHDESKKWLFNNFIQLAYDNQKNSPVPFCFYMLDYTISPFLDVMKFTREIRNLVNLNIIEFTQKAIENNYYLYLNVDEYYIPNRKSYTNQHYSHDILVYGFDKNKKVFKVLGYDNTMKFAPSEVPYEKFANAFTSLDKINNDCEQICLFKPKIEPYEVSGSIIKDRLIDYIESKNTSQQYADLREPWERSYGLSAYTSLKAYFESFKRNSLEKIDPINSLIILEHKRLMRDRVNFLSSNGFLKEKIDLLSFEELEKLSETIHLLCLKFNIKRDISIIDNVVNIMNVLKDKEEQTYSKLIEIL</sequence>
<evidence type="ECO:0008006" key="2">
    <source>
        <dbReference type="Google" id="ProtNLM"/>
    </source>
</evidence>
<reference evidence="1" key="1">
    <citation type="journal article" date="2012" name="Genome Res.">
        <title>Genomic characterization of the Bacillus cereus sensu lato species: Backdrop to the evolution of Bacillus anthracis.</title>
        <authorList>
            <person name="Zwick M.E."/>
            <person name="Joseph S.J."/>
            <person name="Didelot X."/>
            <person name="Chen P.E."/>
            <person name="Bishop-Lilly K.A."/>
            <person name="Stewart A.C."/>
            <person name="Willner K."/>
            <person name="Nolan N."/>
            <person name="Lentz S."/>
            <person name="Thomason M.K."/>
            <person name="Sozhamannan S."/>
            <person name="Mateczun A.J."/>
            <person name="Du L."/>
            <person name="Read T.D."/>
        </authorList>
    </citation>
    <scope>NUCLEOTIDE SEQUENCE [LARGE SCALE GENOMIC DNA]</scope>
    <source>
        <strain evidence="1">AH603</strain>
    </source>
</reference>